<evidence type="ECO:0000313" key="2">
    <source>
        <dbReference type="EMBL" id="UFP96698.1"/>
    </source>
</evidence>
<proteinExistence type="predicted"/>
<dbReference type="EMBL" id="CP063845">
    <property type="protein sequence ID" value="UFP96698.1"/>
    <property type="molecule type" value="Genomic_DNA"/>
</dbReference>
<dbReference type="RefSeq" id="WP_230844001.1">
    <property type="nucleotide sequence ID" value="NZ_CP063845.1"/>
</dbReference>
<keyword evidence="3" id="KW-1185">Reference proteome</keyword>
<name>A0ABY3PSJ4_9CYAN</name>
<reference evidence="2 3" key="1">
    <citation type="journal article" date="2021" name="Genome Biol. Evol.">
        <title>Complete Genome Sequencing of a Novel Gloeobacter Species from a Waterfall Cave in Mexico.</title>
        <authorList>
            <person name="Saw J.H."/>
            <person name="Cardona T."/>
            <person name="Montejano G."/>
        </authorList>
    </citation>
    <scope>NUCLEOTIDE SEQUENCE [LARGE SCALE GENOMIC DNA]</scope>
    <source>
        <strain evidence="2">MG652769</strain>
    </source>
</reference>
<feature type="chain" id="PRO_5045306338" evidence="1">
    <location>
        <begin position="20"/>
        <end position="415"/>
    </location>
</feature>
<organism evidence="2 3">
    <name type="scientific">Gloeobacter morelensis MG652769</name>
    <dbReference type="NCBI Taxonomy" id="2781736"/>
    <lineage>
        <taxon>Bacteria</taxon>
        <taxon>Bacillati</taxon>
        <taxon>Cyanobacteriota</taxon>
        <taxon>Cyanophyceae</taxon>
        <taxon>Gloeobacterales</taxon>
        <taxon>Gloeobacteraceae</taxon>
        <taxon>Gloeobacter</taxon>
        <taxon>Gloeobacter morelensis</taxon>
    </lineage>
</organism>
<feature type="signal peptide" evidence="1">
    <location>
        <begin position="1"/>
        <end position="19"/>
    </location>
</feature>
<accession>A0ABY3PSJ4</accession>
<dbReference type="Proteomes" id="UP001054846">
    <property type="component" value="Chromosome"/>
</dbReference>
<protein>
    <submittedName>
        <fullName evidence="2">Uncharacterized protein</fullName>
    </submittedName>
</protein>
<keyword evidence="1" id="KW-0732">Signal</keyword>
<gene>
    <name evidence="2" type="ORF">ISF26_11010</name>
</gene>
<evidence type="ECO:0000313" key="3">
    <source>
        <dbReference type="Proteomes" id="UP001054846"/>
    </source>
</evidence>
<sequence>MRRWLTALLVLLWPWPAAAQTSLKFDLDGDGQAETIALAGSELRVRTQGRGEVRMQLAPAPRAVETVPLSSRLVLLGVIFEGVGSRCYAFFRYDTGQLAAVPVEVGEDDFADRRICTTAQVQVRWTDLNADGTSELIVEERLSQPKRALRRRVYRHAEGSWNAAPLLSGLSVDGVPILPQMVGSYYRAEAGAVLENLQDLQGLRTSPALQVALPVGGGPYQIALRTPAAAAGVAVTGAQRSVDLARGEQVLTLSVAVGSRTGRLIYDSAADFANPPLVVVGLGRDLDGIYRPAPYDPQWPTLEAYLAQGVLVGLWNPLGNVGLVLRDSLRIQAGSSPSGVVLSLRPGTHYSVDLTAAVSAPYDLVLVSTGGPPWLVDLRGADFFALAPARCNGEGRPTCAPTANPVLYRRRDAPS</sequence>
<evidence type="ECO:0000256" key="1">
    <source>
        <dbReference type="SAM" id="SignalP"/>
    </source>
</evidence>